<reference evidence="1 2" key="1">
    <citation type="journal article" date="2014" name="Am. J. Bot.">
        <title>Genome assembly and annotation for red clover (Trifolium pratense; Fabaceae).</title>
        <authorList>
            <person name="Istvanek J."/>
            <person name="Jaros M."/>
            <person name="Krenek A."/>
            <person name="Repkova J."/>
        </authorList>
    </citation>
    <scope>NUCLEOTIDE SEQUENCE [LARGE SCALE GENOMIC DNA]</scope>
    <source>
        <strain evidence="2">cv. Tatra</strain>
        <tissue evidence="1">Young leaves</tissue>
    </source>
</reference>
<dbReference type="EMBL" id="ASHM01079276">
    <property type="protein sequence ID" value="PNX58752.1"/>
    <property type="molecule type" value="Genomic_DNA"/>
</dbReference>
<accession>A0A2K3JXK7</accession>
<gene>
    <name evidence="1" type="ORF">L195_g051071</name>
</gene>
<reference evidence="1 2" key="2">
    <citation type="journal article" date="2017" name="Front. Plant Sci.">
        <title>Gene Classification and Mining of Molecular Markers Useful in Red Clover (Trifolium pratense) Breeding.</title>
        <authorList>
            <person name="Istvanek J."/>
            <person name="Dluhosova J."/>
            <person name="Dluhos P."/>
            <person name="Patkova L."/>
            <person name="Nedelnik J."/>
            <person name="Repkova J."/>
        </authorList>
    </citation>
    <scope>NUCLEOTIDE SEQUENCE [LARGE SCALE GENOMIC DNA]</scope>
    <source>
        <strain evidence="2">cv. Tatra</strain>
        <tissue evidence="1">Young leaves</tissue>
    </source>
</reference>
<organism evidence="1 2">
    <name type="scientific">Trifolium pratense</name>
    <name type="common">Red clover</name>
    <dbReference type="NCBI Taxonomy" id="57577"/>
    <lineage>
        <taxon>Eukaryota</taxon>
        <taxon>Viridiplantae</taxon>
        <taxon>Streptophyta</taxon>
        <taxon>Embryophyta</taxon>
        <taxon>Tracheophyta</taxon>
        <taxon>Spermatophyta</taxon>
        <taxon>Magnoliopsida</taxon>
        <taxon>eudicotyledons</taxon>
        <taxon>Gunneridae</taxon>
        <taxon>Pentapetalae</taxon>
        <taxon>rosids</taxon>
        <taxon>fabids</taxon>
        <taxon>Fabales</taxon>
        <taxon>Fabaceae</taxon>
        <taxon>Papilionoideae</taxon>
        <taxon>50 kb inversion clade</taxon>
        <taxon>NPAAA clade</taxon>
        <taxon>Hologalegina</taxon>
        <taxon>IRL clade</taxon>
        <taxon>Trifolieae</taxon>
        <taxon>Trifolium</taxon>
    </lineage>
</organism>
<evidence type="ECO:0000313" key="2">
    <source>
        <dbReference type="Proteomes" id="UP000236291"/>
    </source>
</evidence>
<sequence length="83" mass="9084">MDKKKDIRKKKKVLLIYVCFKGSEKFSSDVLCSSDAPSSVVCSSCSSGVSLLCVDMLCMGSSNKSDYALYMLISLINDQPDVE</sequence>
<dbReference type="Proteomes" id="UP000236291">
    <property type="component" value="Unassembled WGS sequence"/>
</dbReference>
<comment type="caution">
    <text evidence="1">The sequence shown here is derived from an EMBL/GenBank/DDBJ whole genome shotgun (WGS) entry which is preliminary data.</text>
</comment>
<protein>
    <submittedName>
        <fullName evidence="1">Uncharacterized protein</fullName>
    </submittedName>
</protein>
<dbReference type="AlphaFoldDB" id="A0A2K3JXK7"/>
<name>A0A2K3JXK7_TRIPR</name>
<proteinExistence type="predicted"/>
<evidence type="ECO:0000313" key="1">
    <source>
        <dbReference type="EMBL" id="PNX58752.1"/>
    </source>
</evidence>